<protein>
    <submittedName>
        <fullName evidence="3">dTDP-3-amino-3,4, 6-trideoxy-alpha-D-glucopyranose</fullName>
        <ecNumber evidence="3">2.1.1.234</ecNumber>
    </submittedName>
</protein>
<dbReference type="EMBL" id="SRRZ01000043">
    <property type="protein sequence ID" value="NQE34951.1"/>
    <property type="molecule type" value="Genomic_DNA"/>
</dbReference>
<dbReference type="InterPro" id="IPR041698">
    <property type="entry name" value="Methyltransf_25"/>
</dbReference>
<sequence>MQSANSPLAENSRSLYNNWAFAYPVSKEGIELWLDFMQEHILKHLPKEAHILDIGCGKGEIVKSLIEKGYQVTGLDISEEMLRYASENVPNGKFIRDDIRFCKLPPNFDAVLSSNNVFSYILSLEDLTKAFQNVYSALGKNGWFGFDLSEGEQASDSSNLIEANEDKFFGDIADDYVWLQHSSHSPDGKSCQVKHVTFQLLNGSWQRSEVNFAQQGYSRSEVQSALEKVGFEKVTIYDLTKDFPINVVEDSRIIYVFRKP</sequence>
<dbReference type="InterPro" id="IPR029063">
    <property type="entry name" value="SAM-dependent_MTases_sf"/>
</dbReference>
<accession>A0ABX2CXA3</accession>
<dbReference type="SUPFAM" id="SSF53335">
    <property type="entry name" value="S-adenosyl-L-methionine-dependent methyltransferases"/>
    <property type="match status" value="1"/>
</dbReference>
<dbReference type="Pfam" id="PF13649">
    <property type="entry name" value="Methyltransf_25"/>
    <property type="match status" value="1"/>
</dbReference>
<dbReference type="Gene3D" id="2.20.25.110">
    <property type="entry name" value="S-adenosyl-L-methionine-dependent methyltransferases"/>
    <property type="match status" value="1"/>
</dbReference>
<organism evidence="3 4">
    <name type="scientific">Microcoleus asticus IPMA8</name>
    <dbReference type="NCBI Taxonomy" id="2563858"/>
    <lineage>
        <taxon>Bacteria</taxon>
        <taxon>Bacillati</taxon>
        <taxon>Cyanobacteriota</taxon>
        <taxon>Cyanophyceae</taxon>
        <taxon>Oscillatoriophycideae</taxon>
        <taxon>Oscillatoriales</taxon>
        <taxon>Microcoleaceae</taxon>
        <taxon>Microcoleus</taxon>
        <taxon>Microcoleus asticus</taxon>
    </lineage>
</organism>
<evidence type="ECO:0000313" key="4">
    <source>
        <dbReference type="Proteomes" id="UP000702425"/>
    </source>
</evidence>
<comment type="caution">
    <text evidence="3">The sequence shown here is derived from an EMBL/GenBank/DDBJ whole genome shotgun (WGS) entry which is preliminary data.</text>
</comment>
<dbReference type="RefSeq" id="WP_172187972.1">
    <property type="nucleotide sequence ID" value="NZ_CAWPPK010000256.1"/>
</dbReference>
<keyword evidence="1 3" id="KW-0808">Transferase</keyword>
<dbReference type="CDD" id="cd02440">
    <property type="entry name" value="AdoMet_MTases"/>
    <property type="match status" value="1"/>
</dbReference>
<dbReference type="GO" id="GO:0008168">
    <property type="term" value="F:methyltransferase activity"/>
    <property type="evidence" value="ECO:0007669"/>
    <property type="project" value="UniProtKB-KW"/>
</dbReference>
<feature type="domain" description="Methyltransferase" evidence="2">
    <location>
        <begin position="51"/>
        <end position="142"/>
    </location>
</feature>
<name>A0ABX2CXA3_9CYAN</name>
<evidence type="ECO:0000256" key="1">
    <source>
        <dbReference type="ARBA" id="ARBA00022679"/>
    </source>
</evidence>
<dbReference type="EC" id="2.1.1.234" evidence="3"/>
<dbReference type="Gene3D" id="3.40.50.150">
    <property type="entry name" value="Vaccinia Virus protein VP39"/>
    <property type="match status" value="1"/>
</dbReference>
<evidence type="ECO:0000313" key="3">
    <source>
        <dbReference type="EMBL" id="NQE34951.1"/>
    </source>
</evidence>
<keyword evidence="3" id="KW-0489">Methyltransferase</keyword>
<keyword evidence="4" id="KW-1185">Reference proteome</keyword>
<dbReference type="GO" id="GO:0032259">
    <property type="term" value="P:methylation"/>
    <property type="evidence" value="ECO:0007669"/>
    <property type="project" value="UniProtKB-KW"/>
</dbReference>
<dbReference type="Proteomes" id="UP000702425">
    <property type="component" value="Unassembled WGS sequence"/>
</dbReference>
<gene>
    <name evidence="3" type="primary">desVI</name>
    <name evidence="3" type="ORF">E5S67_02680</name>
</gene>
<reference evidence="3 4" key="1">
    <citation type="journal article" date="2020" name="Sci. Rep.">
        <title>A novel cyanobacterial geosmin producer, revising GeoA distribution and dispersion patterns in Bacteria.</title>
        <authorList>
            <person name="Churro C."/>
            <person name="Semedo-Aguiar A.P."/>
            <person name="Silva A.D."/>
            <person name="Pereira-Leal J.B."/>
            <person name="Leite R.B."/>
        </authorList>
    </citation>
    <scope>NUCLEOTIDE SEQUENCE [LARGE SCALE GENOMIC DNA]</scope>
    <source>
        <strain evidence="3 4">IPMA8</strain>
    </source>
</reference>
<dbReference type="PANTHER" id="PTHR43861">
    <property type="entry name" value="TRANS-ACONITATE 2-METHYLTRANSFERASE-RELATED"/>
    <property type="match status" value="1"/>
</dbReference>
<proteinExistence type="predicted"/>
<evidence type="ECO:0000259" key="2">
    <source>
        <dbReference type="Pfam" id="PF13649"/>
    </source>
</evidence>